<dbReference type="RefSeq" id="WP_089319619.1">
    <property type="nucleotide sequence ID" value="NZ_FZOQ01000011.1"/>
</dbReference>
<dbReference type="NCBIfam" id="NF005754">
    <property type="entry name" value="PRK07578.1"/>
    <property type="match status" value="1"/>
</dbReference>
<name>A0A239GGU0_9BACT</name>
<dbReference type="InterPro" id="IPR051122">
    <property type="entry name" value="SDR_DHRS6-like"/>
</dbReference>
<dbReference type="PANTHER" id="PTHR43477:SF1">
    <property type="entry name" value="DIHYDROANTICAPSIN 7-DEHYDROGENASE"/>
    <property type="match status" value="1"/>
</dbReference>
<dbReference type="Proteomes" id="UP000198432">
    <property type="component" value="Unassembled WGS sequence"/>
</dbReference>
<gene>
    <name evidence="3" type="ORF">SAMN06296052_11156</name>
</gene>
<evidence type="ECO:0000313" key="4">
    <source>
        <dbReference type="Proteomes" id="UP000198432"/>
    </source>
</evidence>
<dbReference type="OrthoDB" id="9787486at2"/>
<evidence type="ECO:0000313" key="3">
    <source>
        <dbReference type="EMBL" id="SNS68359.1"/>
    </source>
</evidence>
<dbReference type="PANTHER" id="PTHR43477">
    <property type="entry name" value="DIHYDROANTICAPSIN 7-DEHYDROGENASE"/>
    <property type="match status" value="1"/>
</dbReference>
<dbReference type="GO" id="GO:0016491">
    <property type="term" value="F:oxidoreductase activity"/>
    <property type="evidence" value="ECO:0007669"/>
    <property type="project" value="UniProtKB-KW"/>
</dbReference>
<dbReference type="SUPFAM" id="SSF51735">
    <property type="entry name" value="NAD(P)-binding Rossmann-fold domains"/>
    <property type="match status" value="1"/>
</dbReference>
<organism evidence="3 4">
    <name type="scientific">Pontibacter ummariensis</name>
    <dbReference type="NCBI Taxonomy" id="1610492"/>
    <lineage>
        <taxon>Bacteria</taxon>
        <taxon>Pseudomonadati</taxon>
        <taxon>Bacteroidota</taxon>
        <taxon>Cytophagia</taxon>
        <taxon>Cytophagales</taxon>
        <taxon>Hymenobacteraceae</taxon>
        <taxon>Pontibacter</taxon>
    </lineage>
</organism>
<dbReference type="InterPro" id="IPR002347">
    <property type="entry name" value="SDR_fam"/>
</dbReference>
<proteinExistence type="inferred from homology"/>
<evidence type="ECO:0000256" key="2">
    <source>
        <dbReference type="ARBA" id="ARBA00023002"/>
    </source>
</evidence>
<keyword evidence="4" id="KW-1185">Reference proteome</keyword>
<accession>A0A239GGU0</accession>
<dbReference type="Gene3D" id="3.40.50.720">
    <property type="entry name" value="NAD(P)-binding Rossmann-like Domain"/>
    <property type="match status" value="1"/>
</dbReference>
<dbReference type="Pfam" id="PF13561">
    <property type="entry name" value="adh_short_C2"/>
    <property type="match status" value="1"/>
</dbReference>
<evidence type="ECO:0000256" key="1">
    <source>
        <dbReference type="ARBA" id="ARBA00006484"/>
    </source>
</evidence>
<dbReference type="EMBL" id="FZOQ01000011">
    <property type="protein sequence ID" value="SNS68359.1"/>
    <property type="molecule type" value="Genomic_DNA"/>
</dbReference>
<protein>
    <submittedName>
        <fullName evidence="3">NADP-dependent 3-hydroxy acid dehydrogenase YdfG</fullName>
    </submittedName>
</protein>
<comment type="similarity">
    <text evidence="1">Belongs to the short-chain dehydrogenases/reductases (SDR) family.</text>
</comment>
<dbReference type="PRINTS" id="PR00081">
    <property type="entry name" value="GDHRDH"/>
</dbReference>
<sequence length="200" mass="21194">MKILFVGGTGTIGKKVTAKLQEKHELVLAGSRSGDVQFDMTDYRSIEGMFQKIGKVDALVVAAGGAYMGPLAQLTEEHFYQGIRSKMMGQINLVLVGQHYLNNGGSITLTSGILSEDPIANGTVLSAINNAVNGFVVGAAGELLQRGIRINVVSPGLVEDSAEAIGSYFPGHNPVPMDRVVNGYIKSIEGIQTGQVIKVY</sequence>
<keyword evidence="2" id="KW-0560">Oxidoreductase</keyword>
<dbReference type="InterPro" id="IPR036291">
    <property type="entry name" value="NAD(P)-bd_dom_sf"/>
</dbReference>
<dbReference type="CDD" id="cd11731">
    <property type="entry name" value="Lin1944_like_SDR_c"/>
    <property type="match status" value="1"/>
</dbReference>
<reference evidence="4" key="1">
    <citation type="submission" date="2017-06" db="EMBL/GenBank/DDBJ databases">
        <authorList>
            <person name="Varghese N."/>
            <person name="Submissions S."/>
        </authorList>
    </citation>
    <scope>NUCLEOTIDE SEQUENCE [LARGE SCALE GENOMIC DNA]</scope>
    <source>
        <strain evidence="4">NKM1</strain>
    </source>
</reference>
<dbReference type="AlphaFoldDB" id="A0A239GGU0"/>